<dbReference type="STRING" id="44575.SAMN05216419_102723"/>
<dbReference type="SUPFAM" id="SSF48013">
    <property type="entry name" value="NusB-like"/>
    <property type="match status" value="1"/>
</dbReference>
<proteinExistence type="inferred from homology"/>
<dbReference type="Gene3D" id="1.10.940.10">
    <property type="entry name" value="NusB-like"/>
    <property type="match status" value="1"/>
</dbReference>
<keyword evidence="6" id="KW-0698">rRNA processing</keyword>
<dbReference type="Gene3D" id="3.30.70.1170">
    <property type="entry name" value="Sun protein, domain 3"/>
    <property type="match status" value="1"/>
</dbReference>
<evidence type="ECO:0000256" key="5">
    <source>
        <dbReference type="ARBA" id="ARBA00022490"/>
    </source>
</evidence>
<feature type="active site" description="Nucleophile" evidence="14">
    <location>
        <position position="372"/>
    </location>
</feature>
<feature type="binding site" evidence="14">
    <location>
        <position position="300"/>
    </location>
    <ligand>
        <name>S-adenosyl-L-methionine</name>
        <dbReference type="ChEBI" id="CHEBI:59789"/>
    </ligand>
</feature>
<keyword evidence="7 14" id="KW-0489">Methyltransferase</keyword>
<keyword evidence="10 14" id="KW-0694">RNA-binding</keyword>
<protein>
    <recommendedName>
        <fullName evidence="4">16S rRNA (cytosine(967)-C(5))-methyltransferase</fullName>
        <ecNumber evidence="4">2.1.1.176</ecNumber>
    </recommendedName>
    <alternativeName>
        <fullName evidence="11">16S rRNA m5C967 methyltransferase</fullName>
    </alternativeName>
    <alternativeName>
        <fullName evidence="12">rRNA (cytosine-C(5)-)-methyltransferase RsmB</fullName>
    </alternativeName>
</protein>
<dbReference type="InterPro" id="IPR029063">
    <property type="entry name" value="SAM-dependent_MTases_sf"/>
</dbReference>
<evidence type="ECO:0000256" key="6">
    <source>
        <dbReference type="ARBA" id="ARBA00022552"/>
    </source>
</evidence>
<dbReference type="GO" id="GO:0006355">
    <property type="term" value="P:regulation of DNA-templated transcription"/>
    <property type="evidence" value="ECO:0007669"/>
    <property type="project" value="InterPro"/>
</dbReference>
<evidence type="ECO:0000256" key="11">
    <source>
        <dbReference type="ARBA" id="ARBA00030399"/>
    </source>
</evidence>
<evidence type="ECO:0000256" key="2">
    <source>
        <dbReference type="ARBA" id="ARBA00004496"/>
    </source>
</evidence>
<evidence type="ECO:0000256" key="3">
    <source>
        <dbReference type="ARBA" id="ARBA00007494"/>
    </source>
</evidence>
<dbReference type="CDD" id="cd02440">
    <property type="entry name" value="AdoMet_MTases"/>
    <property type="match status" value="1"/>
</dbReference>
<evidence type="ECO:0000313" key="16">
    <source>
        <dbReference type="EMBL" id="SIO12620.1"/>
    </source>
</evidence>
<feature type="binding site" evidence="14">
    <location>
        <begin position="251"/>
        <end position="257"/>
    </location>
    <ligand>
        <name>S-adenosyl-L-methionine</name>
        <dbReference type="ChEBI" id="CHEBI:59789"/>
    </ligand>
</feature>
<reference evidence="16 17" key="1">
    <citation type="submission" date="2016-12" db="EMBL/GenBank/DDBJ databases">
        <authorList>
            <person name="Song W.-J."/>
            <person name="Kurnit D.M."/>
        </authorList>
    </citation>
    <scope>NUCLEOTIDE SEQUENCE [LARGE SCALE GENOMIC DNA]</scope>
    <source>
        <strain evidence="16 17">ATCC 49181</strain>
    </source>
</reference>
<dbReference type="PRINTS" id="PR02008">
    <property type="entry name" value="RCMTFAMILY"/>
</dbReference>
<comment type="subcellular location">
    <subcellularLocation>
        <location evidence="2">Cytoplasm</location>
    </subcellularLocation>
</comment>
<dbReference type="NCBIfam" id="TIGR00563">
    <property type="entry name" value="rsmB"/>
    <property type="match status" value="1"/>
</dbReference>
<dbReference type="GO" id="GO:0003723">
    <property type="term" value="F:RNA binding"/>
    <property type="evidence" value="ECO:0007669"/>
    <property type="project" value="UniProtKB-UniRule"/>
</dbReference>
<dbReference type="InterPro" id="IPR035926">
    <property type="entry name" value="NusB-like_sf"/>
</dbReference>
<evidence type="ECO:0000256" key="14">
    <source>
        <dbReference type="PROSITE-ProRule" id="PRU01023"/>
    </source>
</evidence>
<evidence type="ECO:0000256" key="12">
    <source>
        <dbReference type="ARBA" id="ARBA00031088"/>
    </source>
</evidence>
<dbReference type="InterPro" id="IPR054728">
    <property type="entry name" value="RsmB-like_ferredoxin"/>
</dbReference>
<organism evidence="16 17">
    <name type="scientific">Nitrosomonas cryotolerans ATCC 49181</name>
    <dbReference type="NCBI Taxonomy" id="1131553"/>
    <lineage>
        <taxon>Bacteria</taxon>
        <taxon>Pseudomonadati</taxon>
        <taxon>Pseudomonadota</taxon>
        <taxon>Betaproteobacteria</taxon>
        <taxon>Nitrosomonadales</taxon>
        <taxon>Nitrosomonadaceae</taxon>
        <taxon>Nitrosomonas</taxon>
    </lineage>
</organism>
<dbReference type="InterPro" id="IPR018314">
    <property type="entry name" value="RsmB/NOL1/NOP2-like_CS"/>
</dbReference>
<keyword evidence="17" id="KW-1185">Reference proteome</keyword>
<dbReference type="Pfam" id="PF22458">
    <property type="entry name" value="RsmF-B_ferredox"/>
    <property type="match status" value="1"/>
</dbReference>
<evidence type="ECO:0000313" key="17">
    <source>
        <dbReference type="Proteomes" id="UP000185062"/>
    </source>
</evidence>
<evidence type="ECO:0000256" key="7">
    <source>
        <dbReference type="ARBA" id="ARBA00022603"/>
    </source>
</evidence>
<dbReference type="SUPFAM" id="SSF53335">
    <property type="entry name" value="S-adenosyl-L-methionine-dependent methyltransferases"/>
    <property type="match status" value="1"/>
</dbReference>
<dbReference type="eggNOG" id="COG0144">
    <property type="taxonomic scope" value="Bacteria"/>
</dbReference>
<evidence type="ECO:0000256" key="4">
    <source>
        <dbReference type="ARBA" id="ARBA00012140"/>
    </source>
</evidence>
<comment type="function">
    <text evidence="1">Specifically methylates the cytosine at position 967 (m5C967) of 16S rRNA.</text>
</comment>
<dbReference type="EMBL" id="FSRO01000001">
    <property type="protein sequence ID" value="SIO12620.1"/>
    <property type="molecule type" value="Genomic_DNA"/>
</dbReference>
<comment type="similarity">
    <text evidence="3 14">Belongs to the class I-like SAM-binding methyltransferase superfamily. RsmB/NOP family.</text>
</comment>
<dbReference type="EC" id="2.1.1.176" evidence="4"/>
<dbReference type="Gene3D" id="3.40.50.150">
    <property type="entry name" value="Vaccinia Virus protein VP39"/>
    <property type="match status" value="1"/>
</dbReference>
<evidence type="ECO:0000259" key="15">
    <source>
        <dbReference type="PROSITE" id="PS51686"/>
    </source>
</evidence>
<dbReference type="PANTHER" id="PTHR22807">
    <property type="entry name" value="NOP2 YEAST -RELATED NOL1/NOP2/FMU SUN DOMAIN-CONTAINING"/>
    <property type="match status" value="1"/>
</dbReference>
<dbReference type="FunFam" id="3.40.50.150:FF:000022">
    <property type="entry name" value="Ribosomal RNA small subunit methyltransferase B"/>
    <property type="match status" value="1"/>
</dbReference>
<evidence type="ECO:0000256" key="1">
    <source>
        <dbReference type="ARBA" id="ARBA00002724"/>
    </source>
</evidence>
<evidence type="ECO:0000256" key="9">
    <source>
        <dbReference type="ARBA" id="ARBA00022691"/>
    </source>
</evidence>
<dbReference type="PROSITE" id="PS51686">
    <property type="entry name" value="SAM_MT_RSMB_NOP"/>
    <property type="match status" value="1"/>
</dbReference>
<dbReference type="RefSeq" id="WP_028462030.1">
    <property type="nucleotide sequence ID" value="NZ_FSRO01000001.1"/>
</dbReference>
<comment type="catalytic activity">
    <reaction evidence="13">
        <text>cytidine(967) in 16S rRNA + S-adenosyl-L-methionine = 5-methylcytidine(967) in 16S rRNA + S-adenosyl-L-homocysteine + H(+)</text>
        <dbReference type="Rhea" id="RHEA:42748"/>
        <dbReference type="Rhea" id="RHEA-COMP:10219"/>
        <dbReference type="Rhea" id="RHEA-COMP:10220"/>
        <dbReference type="ChEBI" id="CHEBI:15378"/>
        <dbReference type="ChEBI" id="CHEBI:57856"/>
        <dbReference type="ChEBI" id="CHEBI:59789"/>
        <dbReference type="ChEBI" id="CHEBI:74483"/>
        <dbReference type="ChEBI" id="CHEBI:82748"/>
        <dbReference type="EC" id="2.1.1.176"/>
    </reaction>
</comment>
<feature type="binding site" evidence="14">
    <location>
        <position position="273"/>
    </location>
    <ligand>
        <name>S-adenosyl-L-methionine</name>
        <dbReference type="ChEBI" id="CHEBI:59789"/>
    </ligand>
</feature>
<gene>
    <name evidence="16" type="ORF">SAMN02743940_0933</name>
</gene>
<dbReference type="InterPro" id="IPR023267">
    <property type="entry name" value="RCMT"/>
</dbReference>
<accession>A0A1N6GYL3</accession>
<dbReference type="AlphaFoldDB" id="A0A1N6GYL3"/>
<dbReference type="NCBIfam" id="NF008149">
    <property type="entry name" value="PRK10901.1"/>
    <property type="match status" value="1"/>
</dbReference>
<keyword evidence="9 14" id="KW-0949">S-adenosyl-L-methionine</keyword>
<keyword evidence="8 14" id="KW-0808">Transferase</keyword>
<dbReference type="InterPro" id="IPR006027">
    <property type="entry name" value="NusB_RsmB_TIM44"/>
</dbReference>
<name>A0A1N6GYL3_9PROT</name>
<evidence type="ECO:0000256" key="10">
    <source>
        <dbReference type="ARBA" id="ARBA00022884"/>
    </source>
</evidence>
<dbReference type="GO" id="GO:0008649">
    <property type="term" value="F:rRNA methyltransferase activity"/>
    <property type="evidence" value="ECO:0007669"/>
    <property type="project" value="InterPro"/>
</dbReference>
<dbReference type="InterPro" id="IPR004573">
    <property type="entry name" value="rRNA_ssu_MeTfrase_B"/>
</dbReference>
<feature type="domain" description="SAM-dependent MTase RsmB/NOP-type" evidence="15">
    <location>
        <begin position="163"/>
        <end position="425"/>
    </location>
</feature>
<dbReference type="Pfam" id="PF01029">
    <property type="entry name" value="NusB"/>
    <property type="match status" value="1"/>
</dbReference>
<dbReference type="InterPro" id="IPR001678">
    <property type="entry name" value="MeTrfase_RsmB-F_NOP2_dom"/>
</dbReference>
<evidence type="ECO:0000256" key="13">
    <source>
        <dbReference type="ARBA" id="ARBA00047283"/>
    </source>
</evidence>
<dbReference type="PANTHER" id="PTHR22807:SF61">
    <property type="entry name" value="NOL1_NOP2_SUN FAMILY PROTEIN _ ANTITERMINATION NUSB DOMAIN-CONTAINING PROTEIN"/>
    <property type="match status" value="1"/>
</dbReference>
<dbReference type="Pfam" id="PF01189">
    <property type="entry name" value="Methyltr_RsmB-F"/>
    <property type="match status" value="1"/>
</dbReference>
<sequence>MIKTQRIAASVVEKVLAGASLTAVLQALWQLYPALSSQQRGAIQDLSYGVLRFYGQLDALLGLLLKKSLQDRKLYFLLLVSLYQLEYSKTPSHAVVDHAVSASRFLGGSKRIPGLVNAILRNFIRQHECLLQQVDGNDVGRYSHPQWWIDKLRTQYPHDFQAILAANNKRPPMTLRVNQRKISVADYQALLDKKEMKTQLLWCSALQLVQPVNVKELPGFSEGWVSVQDAGAQLAAPFLNIQDGMRVLDACAAPGGKSTHLLELGQVALTVLDNDATRLARVAQNLERSRVKAARLICGDAAYPAQWWDGKPFDRILADVPCSASGVVCRHPDIKWLRRERDLAQFVVTQQKILNALWLILARGGQLLYVTCSVFAEENQCQMEKFLCHHSNAQALSLSGMSIMNGQLLPNMYHDGFFYTLLHKT</sequence>
<feature type="binding site" evidence="14">
    <location>
        <position position="319"/>
    </location>
    <ligand>
        <name>S-adenosyl-L-methionine</name>
        <dbReference type="ChEBI" id="CHEBI:59789"/>
    </ligand>
</feature>
<dbReference type="PROSITE" id="PS01153">
    <property type="entry name" value="NOL1_NOP2_SUN"/>
    <property type="match status" value="1"/>
</dbReference>
<dbReference type="InterPro" id="IPR049560">
    <property type="entry name" value="MeTrfase_RsmB-F_NOP2_cat"/>
</dbReference>
<evidence type="ECO:0000256" key="8">
    <source>
        <dbReference type="ARBA" id="ARBA00022679"/>
    </source>
</evidence>
<keyword evidence="5" id="KW-0963">Cytoplasm</keyword>
<dbReference type="Proteomes" id="UP000185062">
    <property type="component" value="Unassembled WGS sequence"/>
</dbReference>
<dbReference type="GO" id="GO:0005737">
    <property type="term" value="C:cytoplasm"/>
    <property type="evidence" value="ECO:0007669"/>
    <property type="project" value="UniProtKB-SubCell"/>
</dbReference>
<dbReference type="Gene3D" id="1.10.287.730">
    <property type="entry name" value="Helix hairpin bin"/>
    <property type="match status" value="1"/>
</dbReference>